<sequence>MKNNILLSAMALSLIAGSAAIAQEASSDEAVPQAAGERMNGKGGKTMRGFARLDADGDGSITIEEFSAVRLERLKAADADGDGVLSETELQDMVTERIVERRAKRAAQRLDIDGDGTVTIAEIESQQAKRFALMDANDDGKVDQREMRRGFRQMADRRGGHHGKMMHHKRDHRGGPRGDMRPGEPPAEMAPDADNG</sequence>
<feature type="compositionally biased region" description="Basic and acidic residues" evidence="1">
    <location>
        <begin position="173"/>
        <end position="182"/>
    </location>
</feature>
<name>A0A1H4IZI2_9HYPH</name>
<dbReference type="SMART" id="SM00054">
    <property type="entry name" value="EFh"/>
    <property type="match status" value="3"/>
</dbReference>
<evidence type="ECO:0000256" key="2">
    <source>
        <dbReference type="SAM" id="SignalP"/>
    </source>
</evidence>
<feature type="compositionally biased region" description="Basic residues" evidence="1">
    <location>
        <begin position="159"/>
        <end position="172"/>
    </location>
</feature>
<keyword evidence="5" id="KW-1185">Reference proteome</keyword>
<feature type="region of interest" description="Disordered" evidence="1">
    <location>
        <begin position="155"/>
        <end position="196"/>
    </location>
</feature>
<dbReference type="EMBL" id="FNSL01000001">
    <property type="protein sequence ID" value="SEB39453.1"/>
    <property type="molecule type" value="Genomic_DNA"/>
</dbReference>
<dbReference type="PROSITE" id="PS00018">
    <property type="entry name" value="EF_HAND_1"/>
    <property type="match status" value="2"/>
</dbReference>
<dbReference type="Pfam" id="PF13202">
    <property type="entry name" value="EF-hand_5"/>
    <property type="match status" value="3"/>
</dbReference>
<evidence type="ECO:0000313" key="5">
    <source>
        <dbReference type="Proteomes" id="UP000199064"/>
    </source>
</evidence>
<dbReference type="PANTHER" id="PTHR10827:SF85">
    <property type="entry name" value="CALCIUM-BINDING PROTEIN"/>
    <property type="match status" value="1"/>
</dbReference>
<dbReference type="PANTHER" id="PTHR10827">
    <property type="entry name" value="RETICULOCALBIN"/>
    <property type="match status" value="1"/>
</dbReference>
<dbReference type="AlphaFoldDB" id="A0A1H4IZI2"/>
<reference evidence="5" key="1">
    <citation type="submission" date="2016-10" db="EMBL/GenBank/DDBJ databases">
        <authorList>
            <person name="Varghese N."/>
            <person name="Submissions S."/>
        </authorList>
    </citation>
    <scope>NUCLEOTIDE SEQUENCE [LARGE SCALE GENOMIC DNA]</scope>
    <source>
        <strain evidence="5">ES.061</strain>
    </source>
</reference>
<dbReference type="PROSITE" id="PS50222">
    <property type="entry name" value="EF_HAND_2"/>
    <property type="match status" value="2"/>
</dbReference>
<dbReference type="Gene3D" id="1.10.238.10">
    <property type="entry name" value="EF-hand"/>
    <property type="match status" value="2"/>
</dbReference>
<dbReference type="InterPro" id="IPR002048">
    <property type="entry name" value="EF_hand_dom"/>
</dbReference>
<feature type="signal peptide" evidence="2">
    <location>
        <begin position="1"/>
        <end position="22"/>
    </location>
</feature>
<evidence type="ECO:0000313" key="4">
    <source>
        <dbReference type="EMBL" id="SEB39453.1"/>
    </source>
</evidence>
<evidence type="ECO:0000259" key="3">
    <source>
        <dbReference type="PROSITE" id="PS50222"/>
    </source>
</evidence>
<protein>
    <submittedName>
        <fullName evidence="4">Ca2+-binding protein, EF-hand superfamily</fullName>
    </submittedName>
</protein>
<dbReference type="GO" id="GO:0005509">
    <property type="term" value="F:calcium ion binding"/>
    <property type="evidence" value="ECO:0007669"/>
    <property type="project" value="InterPro"/>
</dbReference>
<accession>A0A1H4IZI2</accession>
<dbReference type="Proteomes" id="UP000199064">
    <property type="component" value="Unassembled WGS sequence"/>
</dbReference>
<keyword evidence="2" id="KW-0732">Signal</keyword>
<organism evidence="4 5">
    <name type="scientific">Nitratireductor aquibiodomus</name>
    <dbReference type="NCBI Taxonomy" id="204799"/>
    <lineage>
        <taxon>Bacteria</taxon>
        <taxon>Pseudomonadati</taxon>
        <taxon>Pseudomonadota</taxon>
        <taxon>Alphaproteobacteria</taxon>
        <taxon>Hyphomicrobiales</taxon>
        <taxon>Phyllobacteriaceae</taxon>
        <taxon>Nitratireductor</taxon>
    </lineage>
</organism>
<feature type="domain" description="EF-hand" evidence="3">
    <location>
        <begin position="122"/>
        <end position="157"/>
    </location>
</feature>
<dbReference type="InterPro" id="IPR018247">
    <property type="entry name" value="EF_Hand_1_Ca_BS"/>
</dbReference>
<evidence type="ECO:0000256" key="1">
    <source>
        <dbReference type="SAM" id="MobiDB-lite"/>
    </source>
</evidence>
<dbReference type="InterPro" id="IPR011992">
    <property type="entry name" value="EF-hand-dom_pair"/>
</dbReference>
<dbReference type="SUPFAM" id="SSF47473">
    <property type="entry name" value="EF-hand"/>
    <property type="match status" value="1"/>
</dbReference>
<gene>
    <name evidence="4" type="ORF">SAMN05216452_0816</name>
</gene>
<feature type="chain" id="PRO_5011639216" evidence="2">
    <location>
        <begin position="23"/>
        <end position="196"/>
    </location>
</feature>
<dbReference type="RefSeq" id="WP_090326873.1">
    <property type="nucleotide sequence ID" value="NZ_FNSL01000001.1"/>
</dbReference>
<proteinExistence type="predicted"/>
<feature type="domain" description="EF-hand" evidence="3">
    <location>
        <begin position="65"/>
        <end position="100"/>
    </location>
</feature>